<protein>
    <submittedName>
        <fullName evidence="1">Uncharacterized protein</fullName>
    </submittedName>
</protein>
<evidence type="ECO:0000313" key="1">
    <source>
        <dbReference type="EMBL" id="JAH05126.1"/>
    </source>
</evidence>
<dbReference type="AlphaFoldDB" id="A0A0E9PKE6"/>
<proteinExistence type="predicted"/>
<accession>A0A0E9PKE6</accession>
<dbReference type="EMBL" id="GBXM01103451">
    <property type="protein sequence ID" value="JAH05126.1"/>
    <property type="molecule type" value="Transcribed_RNA"/>
</dbReference>
<reference evidence="1" key="1">
    <citation type="submission" date="2014-11" db="EMBL/GenBank/DDBJ databases">
        <authorList>
            <person name="Amaro Gonzalez C."/>
        </authorList>
    </citation>
    <scope>NUCLEOTIDE SEQUENCE</scope>
</reference>
<name>A0A0E9PKE6_ANGAN</name>
<sequence>MSEFNYREFMSHQRYEPMSLWSCGCALALYSML</sequence>
<reference evidence="1" key="2">
    <citation type="journal article" date="2015" name="Fish Shellfish Immunol.">
        <title>Early steps in the European eel (Anguilla anguilla)-Vibrio vulnificus interaction in the gills: Role of the RtxA13 toxin.</title>
        <authorList>
            <person name="Callol A."/>
            <person name="Pajuelo D."/>
            <person name="Ebbesson L."/>
            <person name="Teles M."/>
            <person name="MacKenzie S."/>
            <person name="Amaro C."/>
        </authorList>
    </citation>
    <scope>NUCLEOTIDE SEQUENCE</scope>
</reference>
<organism evidence="1">
    <name type="scientific">Anguilla anguilla</name>
    <name type="common">European freshwater eel</name>
    <name type="synonym">Muraena anguilla</name>
    <dbReference type="NCBI Taxonomy" id="7936"/>
    <lineage>
        <taxon>Eukaryota</taxon>
        <taxon>Metazoa</taxon>
        <taxon>Chordata</taxon>
        <taxon>Craniata</taxon>
        <taxon>Vertebrata</taxon>
        <taxon>Euteleostomi</taxon>
        <taxon>Actinopterygii</taxon>
        <taxon>Neopterygii</taxon>
        <taxon>Teleostei</taxon>
        <taxon>Anguilliformes</taxon>
        <taxon>Anguillidae</taxon>
        <taxon>Anguilla</taxon>
    </lineage>
</organism>